<accession>A0A1G9V293</accession>
<evidence type="ECO:0000313" key="6">
    <source>
        <dbReference type="EMBL" id="SDM66401.1"/>
    </source>
</evidence>
<dbReference type="SUPFAM" id="SSF48498">
    <property type="entry name" value="Tetracyclin repressor-like, C-terminal domain"/>
    <property type="match status" value="1"/>
</dbReference>
<keyword evidence="2 4" id="KW-0238">DNA-binding</keyword>
<dbReference type="Proteomes" id="UP000199063">
    <property type="component" value="Unassembled WGS sequence"/>
</dbReference>
<dbReference type="EMBL" id="FNHI01000011">
    <property type="protein sequence ID" value="SDM66401.1"/>
    <property type="molecule type" value="Genomic_DNA"/>
</dbReference>
<dbReference type="InterPro" id="IPR036271">
    <property type="entry name" value="Tet_transcr_reg_TetR-rel_C_sf"/>
</dbReference>
<dbReference type="GO" id="GO:0003700">
    <property type="term" value="F:DNA-binding transcription factor activity"/>
    <property type="evidence" value="ECO:0007669"/>
    <property type="project" value="TreeGrafter"/>
</dbReference>
<keyword evidence="7" id="KW-1185">Reference proteome</keyword>
<dbReference type="Gene3D" id="1.10.10.60">
    <property type="entry name" value="Homeodomain-like"/>
    <property type="match status" value="1"/>
</dbReference>
<organism evidence="6 7">
    <name type="scientific">Streptomyces wuyuanensis</name>
    <dbReference type="NCBI Taxonomy" id="1196353"/>
    <lineage>
        <taxon>Bacteria</taxon>
        <taxon>Bacillati</taxon>
        <taxon>Actinomycetota</taxon>
        <taxon>Actinomycetes</taxon>
        <taxon>Kitasatosporales</taxon>
        <taxon>Streptomycetaceae</taxon>
        <taxon>Streptomyces</taxon>
    </lineage>
</organism>
<feature type="domain" description="HTH tetR-type" evidence="5">
    <location>
        <begin position="20"/>
        <end position="80"/>
    </location>
</feature>
<evidence type="ECO:0000256" key="2">
    <source>
        <dbReference type="ARBA" id="ARBA00023125"/>
    </source>
</evidence>
<evidence type="ECO:0000256" key="1">
    <source>
        <dbReference type="ARBA" id="ARBA00023015"/>
    </source>
</evidence>
<dbReference type="InterPro" id="IPR009057">
    <property type="entry name" value="Homeodomain-like_sf"/>
</dbReference>
<dbReference type="GO" id="GO:0000976">
    <property type="term" value="F:transcription cis-regulatory region binding"/>
    <property type="evidence" value="ECO:0007669"/>
    <property type="project" value="TreeGrafter"/>
</dbReference>
<dbReference type="Pfam" id="PF00440">
    <property type="entry name" value="TetR_N"/>
    <property type="match status" value="1"/>
</dbReference>
<keyword evidence="1" id="KW-0805">Transcription regulation</keyword>
<feature type="DNA-binding region" description="H-T-H motif" evidence="4">
    <location>
        <begin position="43"/>
        <end position="62"/>
    </location>
</feature>
<dbReference type="Pfam" id="PF16859">
    <property type="entry name" value="TetR_C_11"/>
    <property type="match status" value="1"/>
</dbReference>
<evidence type="ECO:0000259" key="5">
    <source>
        <dbReference type="PROSITE" id="PS50977"/>
    </source>
</evidence>
<dbReference type="PANTHER" id="PTHR30055:SF149">
    <property type="entry name" value="TETR-FAMILY TRANSCRIPTIONAL REGULATOR"/>
    <property type="match status" value="1"/>
</dbReference>
<evidence type="ECO:0000313" key="7">
    <source>
        <dbReference type="Proteomes" id="UP000199063"/>
    </source>
</evidence>
<dbReference type="PROSITE" id="PS50977">
    <property type="entry name" value="HTH_TETR_2"/>
    <property type="match status" value="1"/>
</dbReference>
<dbReference type="Gene3D" id="1.10.357.10">
    <property type="entry name" value="Tetracycline Repressor, domain 2"/>
    <property type="match status" value="1"/>
</dbReference>
<dbReference type="InterPro" id="IPR001647">
    <property type="entry name" value="HTH_TetR"/>
</dbReference>
<gene>
    <name evidence="6" type="ORF">SAMN05444921_111191</name>
</gene>
<protein>
    <submittedName>
        <fullName evidence="6">Transcriptional regulator, TetR family</fullName>
    </submittedName>
</protein>
<dbReference type="InterPro" id="IPR011075">
    <property type="entry name" value="TetR_C"/>
</dbReference>
<dbReference type="InterPro" id="IPR050109">
    <property type="entry name" value="HTH-type_TetR-like_transc_reg"/>
</dbReference>
<sequence length="207" mass="23043">MVYETVSFGRSTVARSRLTPEREAELYEAVLDLLREVGYDALTMDAVAARTRSSKATLYRQWGSKPELVAMSLRNSKPVDISRIDTGSLRGDFHEMVSQSDDCQMERDTALMRGLARAVHENDDLLQALRELFIEPEITGLDVLLQRAVRRGEISADNPALKYLSHMLVGAFVAHPLIEDEPMSQGFLHEYLDAVVLPALGIPANGN</sequence>
<dbReference type="STRING" id="1196353.SAMN05444921_111191"/>
<dbReference type="PANTHER" id="PTHR30055">
    <property type="entry name" value="HTH-TYPE TRANSCRIPTIONAL REGULATOR RUTR"/>
    <property type="match status" value="1"/>
</dbReference>
<dbReference type="AlphaFoldDB" id="A0A1G9V293"/>
<proteinExistence type="predicted"/>
<evidence type="ECO:0000256" key="3">
    <source>
        <dbReference type="ARBA" id="ARBA00023163"/>
    </source>
</evidence>
<reference evidence="7" key="1">
    <citation type="submission" date="2016-10" db="EMBL/GenBank/DDBJ databases">
        <authorList>
            <person name="Varghese N."/>
            <person name="Submissions S."/>
        </authorList>
    </citation>
    <scope>NUCLEOTIDE SEQUENCE [LARGE SCALE GENOMIC DNA]</scope>
    <source>
        <strain evidence="7">CGMCC 4.7042</strain>
    </source>
</reference>
<keyword evidence="3" id="KW-0804">Transcription</keyword>
<name>A0A1G9V293_9ACTN</name>
<evidence type="ECO:0000256" key="4">
    <source>
        <dbReference type="PROSITE-ProRule" id="PRU00335"/>
    </source>
</evidence>
<dbReference type="SUPFAM" id="SSF46689">
    <property type="entry name" value="Homeodomain-like"/>
    <property type="match status" value="1"/>
</dbReference>